<evidence type="ECO:0000259" key="1">
    <source>
        <dbReference type="Pfam" id="PF12706"/>
    </source>
</evidence>
<evidence type="ECO:0000313" key="3">
    <source>
        <dbReference type="Proteomes" id="UP000277094"/>
    </source>
</evidence>
<dbReference type="Proteomes" id="UP000277094">
    <property type="component" value="Unassembled WGS sequence"/>
</dbReference>
<dbReference type="OrthoDB" id="9805728at2"/>
<reference evidence="2 3" key="1">
    <citation type="submission" date="2018-11" db="EMBL/GenBank/DDBJ databases">
        <authorList>
            <person name="Li F."/>
        </authorList>
    </citation>
    <scope>NUCLEOTIDE SEQUENCE [LARGE SCALE GENOMIC DNA]</scope>
    <source>
        <strain evidence="2 3">KIS18-7</strain>
    </source>
</reference>
<dbReference type="Gene3D" id="3.60.15.10">
    <property type="entry name" value="Ribonuclease Z/Hydroxyacylglutathione hydrolase-like"/>
    <property type="match status" value="1"/>
</dbReference>
<protein>
    <recommendedName>
        <fullName evidence="1">Metallo-beta-lactamase domain-containing protein</fullName>
    </recommendedName>
</protein>
<feature type="domain" description="Metallo-beta-lactamase" evidence="1">
    <location>
        <begin position="107"/>
        <end position="312"/>
    </location>
</feature>
<dbReference type="SUPFAM" id="SSF56281">
    <property type="entry name" value="Metallo-hydrolase/oxidoreductase"/>
    <property type="match status" value="1"/>
</dbReference>
<evidence type="ECO:0000313" key="2">
    <source>
        <dbReference type="EMBL" id="RNL80309.1"/>
    </source>
</evidence>
<accession>A0A3N0DXI3</accession>
<proteinExistence type="predicted"/>
<dbReference type="InterPro" id="IPR036866">
    <property type="entry name" value="RibonucZ/Hydroxyglut_hydro"/>
</dbReference>
<dbReference type="PANTHER" id="PTHR15032:SF4">
    <property type="entry name" value="N-ACYL-PHOSPHATIDYLETHANOLAMINE-HYDROLYZING PHOSPHOLIPASE D"/>
    <property type="match status" value="1"/>
</dbReference>
<dbReference type="EMBL" id="RJSG01000002">
    <property type="protein sequence ID" value="RNL80309.1"/>
    <property type="molecule type" value="Genomic_DNA"/>
</dbReference>
<name>A0A3N0DXI3_9ACTN</name>
<dbReference type="InterPro" id="IPR001279">
    <property type="entry name" value="Metallo-B-lactamas"/>
</dbReference>
<dbReference type="PANTHER" id="PTHR15032">
    <property type="entry name" value="N-ACYL-PHOSPHATIDYLETHANOLAMINE-HYDROLYZING PHOSPHOLIPASE D"/>
    <property type="match status" value="1"/>
</dbReference>
<sequence length="370" mass="40198">MSAALVSPVTNATRGLRRAMGAMPGAITGKYDDSPQYKDGAFQNRLPSYVVEVGGQGSMAIEFAKKGDVGRPAAPVPLVTPELPAQAADLAATWLGHATVLLEIAGNWVLLDPVWSDRVSPSATVGPKRSHPVPMELDGLPELAAVLISHDHYDHLDTATIDWLTEHQSVPFVVPLGIGQHLRRWNVPDDRIIELDWEQSHVLPSADGTDLTLTCTEARHFSGRGLTRNHTLWSSWVAAAGPAESRRRVFFGGDTGYTPAFKDIGADHGPFDLTVLPIGAYDARWADIHMNPPEAVQTHLDVRGGILLPIHWATFDLAFHSWAAPVEWLVEEAAAKGVTVALPRPGERFETDNIPTADWWRASAKAIRAS</sequence>
<dbReference type="GO" id="GO:0005737">
    <property type="term" value="C:cytoplasm"/>
    <property type="evidence" value="ECO:0007669"/>
    <property type="project" value="TreeGrafter"/>
</dbReference>
<dbReference type="Pfam" id="PF12706">
    <property type="entry name" value="Lactamase_B_2"/>
    <property type="match status" value="1"/>
</dbReference>
<gene>
    <name evidence="2" type="ORF">EFL95_05370</name>
</gene>
<comment type="caution">
    <text evidence="2">The sequence shown here is derived from an EMBL/GenBank/DDBJ whole genome shotgun (WGS) entry which is preliminary data.</text>
</comment>
<organism evidence="2 3">
    <name type="scientific">Nocardioides marmorisolisilvae</name>
    <dbReference type="NCBI Taxonomy" id="1542737"/>
    <lineage>
        <taxon>Bacteria</taxon>
        <taxon>Bacillati</taxon>
        <taxon>Actinomycetota</taxon>
        <taxon>Actinomycetes</taxon>
        <taxon>Propionibacteriales</taxon>
        <taxon>Nocardioidaceae</taxon>
        <taxon>Nocardioides</taxon>
    </lineage>
</organism>
<keyword evidence="3" id="KW-1185">Reference proteome</keyword>
<dbReference type="AlphaFoldDB" id="A0A3N0DXI3"/>